<dbReference type="PANTHER" id="PTHR38753">
    <property type="entry name" value="SLR1441 PROTEIN"/>
    <property type="match status" value="1"/>
</dbReference>
<dbReference type="InParanoid" id="P73512"/>
<keyword evidence="2" id="KW-1185">Reference proteome</keyword>
<dbReference type="AlphaFoldDB" id="P73512"/>
<reference evidence="1 2" key="2">
    <citation type="journal article" date="1996" name="DNA Res.">
        <title>Sequence analysis of the genome of the unicellular cyanobacterium Synechocystis sp. strain PCC6803. II. Sequence determination of the entire genome and assignment of potential protein-coding regions.</title>
        <authorList>
            <person name="Kaneko T."/>
            <person name="Sato S."/>
            <person name="Kotani H."/>
            <person name="Tanaka A."/>
            <person name="Asamizu E."/>
            <person name="Nakamura Y."/>
            <person name="Miyajima N."/>
            <person name="Hirosawa M."/>
            <person name="Sugiura M."/>
            <person name="Sasamoto S."/>
            <person name="Kimura T."/>
            <person name="Hosouchi T."/>
            <person name="Matsuno A."/>
            <person name="Muraki A."/>
            <person name="Nakazaki N."/>
            <person name="Naruo K."/>
            <person name="Okumura S."/>
            <person name="Shimpo S."/>
            <person name="Takeuchi C."/>
            <person name="Wada T."/>
            <person name="Watanabe A."/>
            <person name="Yamada M."/>
            <person name="Yasuda M."/>
            <person name="Tabata S."/>
        </authorList>
    </citation>
    <scope>NUCLEOTIDE SEQUENCE [LARGE SCALE GENOMIC DNA]</scope>
    <source>
        <strain evidence="2">ATCC 27184 / PCC 6803 / Kazusa</strain>
    </source>
</reference>
<dbReference type="PIR" id="S77218">
    <property type="entry name" value="S77218"/>
</dbReference>
<dbReference type="KEGG" id="syn:slr1441"/>
<dbReference type="Proteomes" id="UP000001425">
    <property type="component" value="Chromosome"/>
</dbReference>
<dbReference type="IntAct" id="P73512">
    <property type="interactions" value="5"/>
</dbReference>
<gene>
    <name evidence="1" type="ordered locus">slr1441</name>
</gene>
<organism evidence="1 2">
    <name type="scientific">Synechocystis sp. (strain ATCC 27184 / PCC 6803 / Kazusa)</name>
    <dbReference type="NCBI Taxonomy" id="1111708"/>
    <lineage>
        <taxon>Bacteria</taxon>
        <taxon>Bacillati</taxon>
        <taxon>Cyanobacteriota</taxon>
        <taxon>Cyanophyceae</taxon>
        <taxon>Synechococcales</taxon>
        <taxon>Merismopediaceae</taxon>
        <taxon>Synechocystis</taxon>
    </lineage>
</organism>
<dbReference type="PaxDb" id="1148-1652632"/>
<evidence type="ECO:0000313" key="1">
    <source>
        <dbReference type="EMBL" id="BAA17552.1"/>
    </source>
</evidence>
<dbReference type="EnsemblBacteria" id="BAA17552">
    <property type="protein sequence ID" value="BAA17552"/>
    <property type="gene ID" value="BAA17552"/>
</dbReference>
<name>P73512_SYNY3</name>
<dbReference type="PANTHER" id="PTHR38753:SF1">
    <property type="entry name" value="SLR1441 PROTEIN"/>
    <property type="match status" value="1"/>
</dbReference>
<sequence length="129" mass="14475">MESQVRPAAVRLFREWGIDVQEISSDVSLQTSQDGIEIDILVVNGTEAIAIEVKSKLSQDDVDEHLERLGKFKRLLPRYQNFNLLGAVAAMVIPGDVARYAYKKGLFVIAQSGEDLVILNDEKFKPKAW</sequence>
<accession>P73512</accession>
<dbReference type="InterPro" id="IPR011335">
    <property type="entry name" value="Restrct_endonuc-II-like"/>
</dbReference>
<reference evidence="1 2" key="1">
    <citation type="journal article" date="1995" name="DNA Res.">
        <title>Sequence analysis of the genome of the unicellular cyanobacterium Synechocystis sp. strain PCC6803. I. Sequence features in the 1 Mb region from map positions 64% to 92% of the genome.</title>
        <authorList>
            <person name="Kaneko T."/>
            <person name="Tanaka A."/>
            <person name="Sato S."/>
            <person name="Kotani H."/>
            <person name="Sazuka T."/>
            <person name="Miyajima N."/>
            <person name="Sugiura M."/>
            <person name="Tabata S."/>
        </authorList>
    </citation>
    <scope>NUCLEOTIDE SEQUENCE [LARGE SCALE GENOMIC DNA]</scope>
    <source>
        <strain evidence="2">ATCC 27184 / PCC 6803 / Kazusa</strain>
    </source>
</reference>
<dbReference type="SUPFAM" id="SSF52980">
    <property type="entry name" value="Restriction endonuclease-like"/>
    <property type="match status" value="1"/>
</dbReference>
<protein>
    <submittedName>
        <fullName evidence="1">Slr1441 protein</fullName>
    </submittedName>
</protein>
<dbReference type="EMBL" id="BA000022">
    <property type="protein sequence ID" value="BAA17552.1"/>
    <property type="molecule type" value="Genomic_DNA"/>
</dbReference>
<evidence type="ECO:0000313" key="2">
    <source>
        <dbReference type="Proteomes" id="UP000001425"/>
    </source>
</evidence>
<dbReference type="eggNOG" id="COG1373">
    <property type="taxonomic scope" value="Bacteria"/>
</dbReference>
<dbReference type="PhylomeDB" id="P73512"/>
<proteinExistence type="predicted"/>